<sequence length="139" mass="14578">MLTGRRLERLLTNLVSFGTKSKQYSNTSAQKFSGTRTVAGATAVPEIGSFGAPVGDMRLRGLWPMRVKSGADGRRPVCKPGCHATAARCASRRKIPPSTGPPSTLPGTVHHAPGHQNGGNATNTTQHSFACPHAETTAC</sequence>
<reference evidence="2" key="1">
    <citation type="submission" date="2022-03" db="EMBL/GenBank/DDBJ databases">
        <authorList>
            <person name="Alioto T."/>
            <person name="Alioto T."/>
            <person name="Gomez Garrido J."/>
        </authorList>
    </citation>
    <scope>NUCLEOTIDE SEQUENCE</scope>
</reference>
<evidence type="ECO:0000313" key="2">
    <source>
        <dbReference type="EMBL" id="CAH2307037.1"/>
    </source>
</evidence>
<dbReference type="EMBL" id="OW240918">
    <property type="protein sequence ID" value="CAH2307037.1"/>
    <property type="molecule type" value="Genomic_DNA"/>
</dbReference>
<organism evidence="2 3">
    <name type="scientific">Pelobates cultripes</name>
    <name type="common">Western spadefoot toad</name>
    <dbReference type="NCBI Taxonomy" id="61616"/>
    <lineage>
        <taxon>Eukaryota</taxon>
        <taxon>Metazoa</taxon>
        <taxon>Chordata</taxon>
        <taxon>Craniata</taxon>
        <taxon>Vertebrata</taxon>
        <taxon>Euteleostomi</taxon>
        <taxon>Amphibia</taxon>
        <taxon>Batrachia</taxon>
        <taxon>Anura</taxon>
        <taxon>Pelobatoidea</taxon>
        <taxon>Pelobatidae</taxon>
        <taxon>Pelobates</taxon>
    </lineage>
</organism>
<name>A0AAD1STW8_PELCU</name>
<dbReference type="Proteomes" id="UP001295444">
    <property type="component" value="Chromosome 07"/>
</dbReference>
<evidence type="ECO:0000256" key="1">
    <source>
        <dbReference type="SAM" id="MobiDB-lite"/>
    </source>
</evidence>
<feature type="compositionally biased region" description="Polar residues" evidence="1">
    <location>
        <begin position="118"/>
        <end position="127"/>
    </location>
</feature>
<gene>
    <name evidence="2" type="ORF">PECUL_23A027861</name>
</gene>
<keyword evidence="3" id="KW-1185">Reference proteome</keyword>
<feature type="region of interest" description="Disordered" evidence="1">
    <location>
        <begin position="89"/>
        <end position="127"/>
    </location>
</feature>
<evidence type="ECO:0000313" key="3">
    <source>
        <dbReference type="Proteomes" id="UP001295444"/>
    </source>
</evidence>
<dbReference type="AlphaFoldDB" id="A0AAD1STW8"/>
<proteinExistence type="predicted"/>
<protein>
    <submittedName>
        <fullName evidence="2">Uncharacterized protein</fullName>
    </submittedName>
</protein>
<accession>A0AAD1STW8</accession>